<organism evidence="1 2">
    <name type="scientific">Argiope bruennichi</name>
    <name type="common">Wasp spider</name>
    <name type="synonym">Aranea bruennichi</name>
    <dbReference type="NCBI Taxonomy" id="94029"/>
    <lineage>
        <taxon>Eukaryota</taxon>
        <taxon>Metazoa</taxon>
        <taxon>Ecdysozoa</taxon>
        <taxon>Arthropoda</taxon>
        <taxon>Chelicerata</taxon>
        <taxon>Arachnida</taxon>
        <taxon>Araneae</taxon>
        <taxon>Araneomorphae</taxon>
        <taxon>Entelegynae</taxon>
        <taxon>Araneoidea</taxon>
        <taxon>Araneidae</taxon>
        <taxon>Argiope</taxon>
    </lineage>
</organism>
<reference evidence="1" key="2">
    <citation type="submission" date="2020-06" db="EMBL/GenBank/DDBJ databases">
        <authorList>
            <person name="Sheffer M."/>
        </authorList>
    </citation>
    <scope>NUCLEOTIDE SEQUENCE</scope>
</reference>
<protein>
    <submittedName>
        <fullName evidence="1">Uncharacterized protein</fullName>
    </submittedName>
</protein>
<name>A0A8T0FG36_ARGBR</name>
<gene>
    <name evidence="1" type="ORF">HNY73_007283</name>
</gene>
<reference evidence="1" key="1">
    <citation type="journal article" date="2020" name="bioRxiv">
        <title>Chromosome-level reference genome of the European wasp spider Argiope bruennichi: a resource for studies on range expansion and evolutionary adaptation.</title>
        <authorList>
            <person name="Sheffer M.M."/>
            <person name="Hoppe A."/>
            <person name="Krehenwinkel H."/>
            <person name="Uhl G."/>
            <person name="Kuss A.W."/>
            <person name="Jensen L."/>
            <person name="Jensen C."/>
            <person name="Gillespie R.G."/>
            <person name="Hoff K.J."/>
            <person name="Prost S."/>
        </authorList>
    </citation>
    <scope>NUCLEOTIDE SEQUENCE</scope>
</reference>
<keyword evidence="2" id="KW-1185">Reference proteome</keyword>
<sequence>MATSFQNYEAACHHLYQKYDIANVKNVELQTEFSSYDKHGFVNYLVDENTARENSKKQKGLSRESVPAEILTDLEKLKICKNRNTQSDNLEKSLQTNTPLQVTEKSEFSQELAQAIHSNNAENVLKEFFDQKLDYATEKTWRNNCLEDDYYLEILHSVFDFRCKMKDDVSTYFEKSNLSISAPNVETGDIHSESRYVPIIRNLLGFLSDIQRDLQKKEDNAEELKFRFEANLKELDLFCVMDNNKEQVRNKYRSLQKTANSLMYSAEKLLDNIKKERAECDWYCENLQHMLNSFQQNFS</sequence>
<dbReference type="AlphaFoldDB" id="A0A8T0FG36"/>
<comment type="caution">
    <text evidence="1">The sequence shown here is derived from an EMBL/GenBank/DDBJ whole genome shotgun (WGS) entry which is preliminary data.</text>
</comment>
<proteinExistence type="predicted"/>
<accession>A0A8T0FG36</accession>
<dbReference type="EMBL" id="JABXBU010000012">
    <property type="protein sequence ID" value="KAF8789342.1"/>
    <property type="molecule type" value="Genomic_DNA"/>
</dbReference>
<evidence type="ECO:0000313" key="1">
    <source>
        <dbReference type="EMBL" id="KAF8789342.1"/>
    </source>
</evidence>
<evidence type="ECO:0000313" key="2">
    <source>
        <dbReference type="Proteomes" id="UP000807504"/>
    </source>
</evidence>
<dbReference type="Proteomes" id="UP000807504">
    <property type="component" value="Unassembled WGS sequence"/>
</dbReference>